<dbReference type="InterPro" id="IPR039126">
    <property type="entry name" value="GGACT"/>
</dbReference>
<dbReference type="Proteomes" id="UP000325440">
    <property type="component" value="Unassembled WGS sequence"/>
</dbReference>
<comment type="similarity">
    <text evidence="1 3">Belongs to the gamma-glutamylcyclotransferase family.</text>
</comment>
<dbReference type="SUPFAM" id="SSF110857">
    <property type="entry name" value="Gamma-glutamyl cyclotransferase-like"/>
    <property type="match status" value="1"/>
</dbReference>
<dbReference type="EMBL" id="CABPRJ010001933">
    <property type="protein sequence ID" value="VVC41993.1"/>
    <property type="molecule type" value="Genomic_DNA"/>
</dbReference>
<dbReference type="GO" id="GO:0016740">
    <property type="term" value="F:transferase activity"/>
    <property type="evidence" value="ECO:0007669"/>
    <property type="project" value="UniProtKB-KW"/>
</dbReference>
<evidence type="ECO:0000313" key="7">
    <source>
        <dbReference type="Proteomes" id="UP000325440"/>
    </source>
</evidence>
<reference evidence="6 7" key="1">
    <citation type="submission" date="2019-08" db="EMBL/GenBank/DDBJ databases">
        <authorList>
            <person name="Alioto T."/>
            <person name="Alioto T."/>
            <person name="Gomez Garrido J."/>
        </authorList>
    </citation>
    <scope>NUCLEOTIDE SEQUENCE [LARGE SCALE GENOMIC DNA]</scope>
</reference>
<feature type="signal peptide" evidence="4">
    <location>
        <begin position="1"/>
        <end position="16"/>
    </location>
</feature>
<protein>
    <recommendedName>
        <fullName evidence="3">Gamma-glutamylcyclotransferase family protein</fullName>
    </recommendedName>
</protein>
<evidence type="ECO:0000313" key="6">
    <source>
        <dbReference type="EMBL" id="VVC41993.1"/>
    </source>
</evidence>
<dbReference type="InterPro" id="IPR009288">
    <property type="entry name" value="AIG2-like_dom"/>
</dbReference>
<evidence type="ECO:0000256" key="1">
    <source>
        <dbReference type="ARBA" id="ARBA00008861"/>
    </source>
</evidence>
<dbReference type="PANTHER" id="PTHR12510">
    <property type="entry name" value="TROPONIN C-AKIN-1 PROTEIN"/>
    <property type="match status" value="1"/>
</dbReference>
<evidence type="ECO:0000256" key="3">
    <source>
        <dbReference type="RuleBase" id="RU367036"/>
    </source>
</evidence>
<dbReference type="Gene3D" id="3.10.490.10">
    <property type="entry name" value="Gamma-glutamyl cyclotransferase-like"/>
    <property type="match status" value="1"/>
</dbReference>
<dbReference type="InterPro" id="IPR036568">
    <property type="entry name" value="GGCT-like_sf"/>
</dbReference>
<feature type="active site" description="Proton acceptor" evidence="2">
    <location>
        <position position="97"/>
    </location>
</feature>
<keyword evidence="4" id="KW-0732">Signal</keyword>
<evidence type="ECO:0000256" key="2">
    <source>
        <dbReference type="PIRSR" id="PIRSR639126-1"/>
    </source>
</evidence>
<feature type="domain" description="Gamma-glutamylcyclotransferase AIG2-like" evidence="5">
    <location>
        <begin position="19"/>
        <end position="133"/>
    </location>
</feature>
<dbReference type="GO" id="GO:0005829">
    <property type="term" value="C:cytosol"/>
    <property type="evidence" value="ECO:0007669"/>
    <property type="project" value="TreeGrafter"/>
</dbReference>
<evidence type="ECO:0000256" key="4">
    <source>
        <dbReference type="SAM" id="SignalP"/>
    </source>
</evidence>
<dbReference type="AlphaFoldDB" id="A0A5E4NAY6"/>
<dbReference type="Pfam" id="PF06094">
    <property type="entry name" value="GGACT"/>
    <property type="match status" value="1"/>
</dbReference>
<dbReference type="GO" id="GO:0061929">
    <property type="term" value="F:gamma-glutamylaminecyclotransferase activity"/>
    <property type="evidence" value="ECO:0007669"/>
    <property type="project" value="InterPro"/>
</dbReference>
<dbReference type="OrthoDB" id="113620at2759"/>
<dbReference type="PANTHER" id="PTHR12510:SF4">
    <property type="entry name" value="GAMMA-GLUTAMYLAMINECYCLOTRANSFERASE"/>
    <property type="match status" value="1"/>
</dbReference>
<keyword evidence="7" id="KW-1185">Reference proteome</keyword>
<dbReference type="InterPro" id="IPR013024">
    <property type="entry name" value="GGCT-like"/>
</dbReference>
<proteinExistence type="inferred from homology"/>
<feature type="chain" id="PRO_5022701657" description="Gamma-glutamylcyclotransferase family protein" evidence="4">
    <location>
        <begin position="17"/>
        <end position="166"/>
    </location>
</feature>
<gene>
    <name evidence="6" type="ORF">CINCED_3A024265</name>
</gene>
<keyword evidence="6" id="KW-0808">Transferase</keyword>
<sequence>MLCFTLLPIYLISVKMESIFVYGTLKKNQPNYYHLCDTKNGCAVFRSVASTTKKYPLVISTKYNIPFLLQKEGIGYEISGEIYDVDAKMMEFLDDFENHPDFYNRQKIEVKLPNGDIRSCWIYFLPNYPERLLELQYFDCYDSNGAHKLQYVASENVQSLESAFQE</sequence>
<accession>A0A5E4NAY6</accession>
<name>A0A5E4NAY6_9HEMI</name>
<evidence type="ECO:0000259" key="5">
    <source>
        <dbReference type="Pfam" id="PF06094"/>
    </source>
</evidence>
<dbReference type="CDD" id="cd06661">
    <property type="entry name" value="GGCT_like"/>
    <property type="match status" value="1"/>
</dbReference>
<organism evidence="6 7">
    <name type="scientific">Cinara cedri</name>
    <dbReference type="NCBI Taxonomy" id="506608"/>
    <lineage>
        <taxon>Eukaryota</taxon>
        <taxon>Metazoa</taxon>
        <taxon>Ecdysozoa</taxon>
        <taxon>Arthropoda</taxon>
        <taxon>Hexapoda</taxon>
        <taxon>Insecta</taxon>
        <taxon>Pterygota</taxon>
        <taxon>Neoptera</taxon>
        <taxon>Paraneoptera</taxon>
        <taxon>Hemiptera</taxon>
        <taxon>Sternorrhyncha</taxon>
        <taxon>Aphidomorpha</taxon>
        <taxon>Aphidoidea</taxon>
        <taxon>Aphididae</taxon>
        <taxon>Lachninae</taxon>
        <taxon>Cinara</taxon>
    </lineage>
</organism>